<comment type="similarity">
    <text evidence="1">Belongs to the tpcK family.</text>
</comment>
<dbReference type="EMBL" id="LASV01000107">
    <property type="protein sequence ID" value="KKA23234.1"/>
    <property type="molecule type" value="Genomic_DNA"/>
</dbReference>
<evidence type="ECO:0000313" key="4">
    <source>
        <dbReference type="Proteomes" id="UP000053958"/>
    </source>
</evidence>
<feature type="domain" description="EthD" evidence="2">
    <location>
        <begin position="25"/>
        <end position="122"/>
    </location>
</feature>
<dbReference type="SUPFAM" id="SSF54909">
    <property type="entry name" value="Dimeric alpha+beta barrel"/>
    <property type="match status" value="1"/>
</dbReference>
<dbReference type="GeneID" id="25315078"/>
<dbReference type="InterPro" id="IPR011008">
    <property type="entry name" value="Dimeric_a/b-barrel"/>
</dbReference>
<accession>A0A0F4YYC4</accession>
<protein>
    <recommendedName>
        <fullName evidence="2">EthD domain-containing protein</fullName>
    </recommendedName>
</protein>
<dbReference type="STRING" id="1408163.A0A0F4YYC4"/>
<comment type="caution">
    <text evidence="3">The sequence shown here is derived from an EMBL/GenBank/DDBJ whole genome shotgun (WGS) entry which is preliminary data.</text>
</comment>
<dbReference type="GO" id="GO:0016491">
    <property type="term" value="F:oxidoreductase activity"/>
    <property type="evidence" value="ECO:0007669"/>
    <property type="project" value="InterPro"/>
</dbReference>
<gene>
    <name evidence="3" type="ORF">T310_2727</name>
</gene>
<evidence type="ECO:0000259" key="2">
    <source>
        <dbReference type="Pfam" id="PF07110"/>
    </source>
</evidence>
<evidence type="ECO:0000313" key="3">
    <source>
        <dbReference type="EMBL" id="KKA23234.1"/>
    </source>
</evidence>
<dbReference type="AlphaFoldDB" id="A0A0F4YYC4"/>
<dbReference type="OrthoDB" id="3454835at2759"/>
<reference evidence="3 4" key="1">
    <citation type="submission" date="2015-04" db="EMBL/GenBank/DDBJ databases">
        <authorList>
            <person name="Heijne W.H."/>
            <person name="Fedorova N.D."/>
            <person name="Nierman W.C."/>
            <person name="Vollebregt A.W."/>
            <person name="Zhao Z."/>
            <person name="Wu L."/>
            <person name="Kumar M."/>
            <person name="Stam H."/>
            <person name="van den Berg M.A."/>
            <person name="Pel H.J."/>
        </authorList>
    </citation>
    <scope>NUCLEOTIDE SEQUENCE [LARGE SCALE GENOMIC DNA]</scope>
    <source>
        <strain evidence="3 4">CBS 393.64</strain>
    </source>
</reference>
<sequence length="142" mass="16058">MASSQTPSNERQKKLFALTICAYRKPGMDEDAYHRYTSETHAAQVKELLVRKKIVGYTMQHNTTATKAMMAQIFGDLPECSVSDCDCFIQIVFRDVQDYIAVKEDPHYAQIIAPDHAYFADMARTTMVTGWLDTLVVDGQVV</sequence>
<dbReference type="Proteomes" id="UP000053958">
    <property type="component" value="Unassembled WGS sequence"/>
</dbReference>
<organism evidence="3 4">
    <name type="scientific">Rasamsonia emersonii (strain ATCC 16479 / CBS 393.64 / IMI 116815)</name>
    <dbReference type="NCBI Taxonomy" id="1408163"/>
    <lineage>
        <taxon>Eukaryota</taxon>
        <taxon>Fungi</taxon>
        <taxon>Dikarya</taxon>
        <taxon>Ascomycota</taxon>
        <taxon>Pezizomycotina</taxon>
        <taxon>Eurotiomycetes</taxon>
        <taxon>Eurotiomycetidae</taxon>
        <taxon>Eurotiales</taxon>
        <taxon>Trichocomaceae</taxon>
        <taxon>Rasamsonia</taxon>
    </lineage>
</organism>
<name>A0A0F4YYC4_RASE3</name>
<proteinExistence type="inferred from homology"/>
<dbReference type="Gene3D" id="3.30.70.100">
    <property type="match status" value="1"/>
</dbReference>
<keyword evidence="4" id="KW-1185">Reference proteome</keyword>
<dbReference type="Pfam" id="PF07110">
    <property type="entry name" value="EthD"/>
    <property type="match status" value="1"/>
</dbReference>
<dbReference type="RefSeq" id="XP_013329846.1">
    <property type="nucleotide sequence ID" value="XM_013474392.1"/>
</dbReference>
<evidence type="ECO:0000256" key="1">
    <source>
        <dbReference type="ARBA" id="ARBA00005986"/>
    </source>
</evidence>
<dbReference type="InterPro" id="IPR009799">
    <property type="entry name" value="EthD_dom"/>
</dbReference>